<dbReference type="EMBL" id="ML208263">
    <property type="protein sequence ID" value="TFK75377.1"/>
    <property type="molecule type" value="Genomic_DNA"/>
</dbReference>
<evidence type="ECO:0000313" key="2">
    <source>
        <dbReference type="Proteomes" id="UP000308600"/>
    </source>
</evidence>
<organism evidence="1 2">
    <name type="scientific">Pluteus cervinus</name>
    <dbReference type="NCBI Taxonomy" id="181527"/>
    <lineage>
        <taxon>Eukaryota</taxon>
        <taxon>Fungi</taxon>
        <taxon>Dikarya</taxon>
        <taxon>Basidiomycota</taxon>
        <taxon>Agaricomycotina</taxon>
        <taxon>Agaricomycetes</taxon>
        <taxon>Agaricomycetidae</taxon>
        <taxon>Agaricales</taxon>
        <taxon>Pluteineae</taxon>
        <taxon>Pluteaceae</taxon>
        <taxon>Pluteus</taxon>
    </lineage>
</organism>
<gene>
    <name evidence="1" type="ORF">BDN72DRAFT_810981</name>
</gene>
<sequence>MNKRYNAQRKHIVHSLDSLLYQLHTLSFFLSPGLWAFIFRLVSQFQCSKPRDLDAAHSLRFFFTTILFFNIPTLWNHATSSGLEERAVFLDFVGLAYVPSRLQLFALDFVIVFLQFLLTTIAYEMSLTQGSTDNDVQDTLLPTPPGLPPVASSSSTNPLSSPIKPPPSSSTDLVLDLRLSTVIARLRSAAPRPRPISSDAFLPLPNTTPWPLPAGMRMLMRASAQMRRDAAAAEADMVGNRGERRIPGAMNREGS</sequence>
<reference evidence="1 2" key="1">
    <citation type="journal article" date="2019" name="Nat. Ecol. Evol.">
        <title>Megaphylogeny resolves global patterns of mushroom evolution.</title>
        <authorList>
            <person name="Varga T."/>
            <person name="Krizsan K."/>
            <person name="Foldi C."/>
            <person name="Dima B."/>
            <person name="Sanchez-Garcia M."/>
            <person name="Sanchez-Ramirez S."/>
            <person name="Szollosi G.J."/>
            <person name="Szarkandi J.G."/>
            <person name="Papp V."/>
            <person name="Albert L."/>
            <person name="Andreopoulos W."/>
            <person name="Angelini C."/>
            <person name="Antonin V."/>
            <person name="Barry K.W."/>
            <person name="Bougher N.L."/>
            <person name="Buchanan P."/>
            <person name="Buyck B."/>
            <person name="Bense V."/>
            <person name="Catcheside P."/>
            <person name="Chovatia M."/>
            <person name="Cooper J."/>
            <person name="Damon W."/>
            <person name="Desjardin D."/>
            <person name="Finy P."/>
            <person name="Geml J."/>
            <person name="Haridas S."/>
            <person name="Hughes K."/>
            <person name="Justo A."/>
            <person name="Karasinski D."/>
            <person name="Kautmanova I."/>
            <person name="Kiss B."/>
            <person name="Kocsube S."/>
            <person name="Kotiranta H."/>
            <person name="LaButti K.M."/>
            <person name="Lechner B.E."/>
            <person name="Liimatainen K."/>
            <person name="Lipzen A."/>
            <person name="Lukacs Z."/>
            <person name="Mihaltcheva S."/>
            <person name="Morgado L.N."/>
            <person name="Niskanen T."/>
            <person name="Noordeloos M.E."/>
            <person name="Ohm R.A."/>
            <person name="Ortiz-Santana B."/>
            <person name="Ovrebo C."/>
            <person name="Racz N."/>
            <person name="Riley R."/>
            <person name="Savchenko A."/>
            <person name="Shiryaev A."/>
            <person name="Soop K."/>
            <person name="Spirin V."/>
            <person name="Szebenyi C."/>
            <person name="Tomsovsky M."/>
            <person name="Tulloss R.E."/>
            <person name="Uehling J."/>
            <person name="Grigoriev I.V."/>
            <person name="Vagvolgyi C."/>
            <person name="Papp T."/>
            <person name="Martin F.M."/>
            <person name="Miettinen O."/>
            <person name="Hibbett D.S."/>
            <person name="Nagy L.G."/>
        </authorList>
    </citation>
    <scope>NUCLEOTIDE SEQUENCE [LARGE SCALE GENOMIC DNA]</scope>
    <source>
        <strain evidence="1 2">NL-1719</strain>
    </source>
</reference>
<proteinExistence type="predicted"/>
<name>A0ACD3BCR2_9AGAR</name>
<keyword evidence="2" id="KW-1185">Reference proteome</keyword>
<dbReference type="Proteomes" id="UP000308600">
    <property type="component" value="Unassembled WGS sequence"/>
</dbReference>
<evidence type="ECO:0000313" key="1">
    <source>
        <dbReference type="EMBL" id="TFK75377.1"/>
    </source>
</evidence>
<accession>A0ACD3BCR2</accession>
<protein>
    <submittedName>
        <fullName evidence="1">Uncharacterized protein</fullName>
    </submittedName>
</protein>